<dbReference type="Pfam" id="PF00067">
    <property type="entry name" value="p450"/>
    <property type="match status" value="1"/>
</dbReference>
<dbReference type="GO" id="GO:0016705">
    <property type="term" value="F:oxidoreductase activity, acting on paired donors, with incorporation or reduction of molecular oxygen"/>
    <property type="evidence" value="ECO:0007669"/>
    <property type="project" value="InterPro"/>
</dbReference>
<evidence type="ECO:0000256" key="1">
    <source>
        <dbReference type="ARBA" id="ARBA00010617"/>
    </source>
</evidence>
<gene>
    <name evidence="3" type="ORF">SAMN05216207_101663</name>
</gene>
<dbReference type="InterPro" id="IPR036396">
    <property type="entry name" value="Cyt_P450_sf"/>
</dbReference>
<feature type="compositionally biased region" description="Pro residues" evidence="2">
    <location>
        <begin position="1"/>
        <end position="14"/>
    </location>
</feature>
<dbReference type="PANTHER" id="PTHR24305:SF166">
    <property type="entry name" value="CYTOCHROME P450 12A4, MITOCHONDRIAL-RELATED"/>
    <property type="match status" value="1"/>
</dbReference>
<dbReference type="GO" id="GO:0020037">
    <property type="term" value="F:heme binding"/>
    <property type="evidence" value="ECO:0007669"/>
    <property type="project" value="InterPro"/>
</dbReference>
<comment type="similarity">
    <text evidence="1">Belongs to the cytochrome P450 family.</text>
</comment>
<dbReference type="InterPro" id="IPR001128">
    <property type="entry name" value="Cyt_P450"/>
</dbReference>
<dbReference type="AlphaFoldDB" id="A0A1I4ZX50"/>
<reference evidence="3 4" key="1">
    <citation type="submission" date="2016-10" db="EMBL/GenBank/DDBJ databases">
        <authorList>
            <person name="de Groot N.N."/>
        </authorList>
    </citation>
    <scope>NUCLEOTIDE SEQUENCE [LARGE SCALE GENOMIC DNA]</scope>
    <source>
        <strain evidence="3 4">CGMCC 4.1877</strain>
    </source>
</reference>
<evidence type="ECO:0000256" key="2">
    <source>
        <dbReference type="SAM" id="MobiDB-lite"/>
    </source>
</evidence>
<dbReference type="RefSeq" id="WP_245773576.1">
    <property type="nucleotide sequence ID" value="NZ_FOUY01000016.1"/>
</dbReference>
<accession>A0A1I4ZX50</accession>
<dbReference type="InterPro" id="IPR050121">
    <property type="entry name" value="Cytochrome_P450_monoxygenase"/>
</dbReference>
<evidence type="ECO:0000313" key="3">
    <source>
        <dbReference type="EMBL" id="SFN54731.1"/>
    </source>
</evidence>
<evidence type="ECO:0000313" key="4">
    <source>
        <dbReference type="Proteomes" id="UP000199614"/>
    </source>
</evidence>
<name>A0A1I4ZX50_PSUAM</name>
<dbReference type="STRING" id="260086.SAMN05216207_101663"/>
<dbReference type="Proteomes" id="UP000199614">
    <property type="component" value="Unassembled WGS sequence"/>
</dbReference>
<protein>
    <submittedName>
        <fullName evidence="3">Cytochrome P450</fullName>
    </submittedName>
</protein>
<feature type="region of interest" description="Disordered" evidence="2">
    <location>
        <begin position="1"/>
        <end position="20"/>
    </location>
</feature>
<dbReference type="Gene3D" id="1.10.630.10">
    <property type="entry name" value="Cytochrome P450"/>
    <property type="match status" value="1"/>
</dbReference>
<organism evidence="3 4">
    <name type="scientific">Pseudonocardia ammonioxydans</name>
    <dbReference type="NCBI Taxonomy" id="260086"/>
    <lineage>
        <taxon>Bacteria</taxon>
        <taxon>Bacillati</taxon>
        <taxon>Actinomycetota</taxon>
        <taxon>Actinomycetes</taxon>
        <taxon>Pseudonocardiales</taxon>
        <taxon>Pseudonocardiaceae</taxon>
        <taxon>Pseudonocardia</taxon>
    </lineage>
</organism>
<dbReference type="PANTHER" id="PTHR24305">
    <property type="entry name" value="CYTOCHROME P450"/>
    <property type="match status" value="1"/>
</dbReference>
<sequence length="464" mass="49833">MSTPPSPAMHPAPLHPGGGPDTLPVLSAADTARLVGSALGPIVAQGVIARRPRVVAAAGKAGTDDRAVRLLQELRARYGDGPVRVPLPGRPAALVLDAGGVRRVLTEGPEPFAPASWEKRGALRQFQPHGVLVSHGAARTERRRFTEAVLDTGSPLHADAAHITAVARAETAALRDAAARTGAFGWDEFVTMWWRVVRRIVLGDGARDDHDLTDLLTRLRRRGNWSFLAPRRADLHQRFATGVRRHLDRAEEGSLAARIARAAPSPDGDVAPEDQIGHWLFAWDPAAAVTLRALALVATHPDVRRRARAEADAAPADGPAELPVLRGCVLESTRLWPTTPLLLRESTTATSWPAGELAAGTSVLVPTWFLHRDDRRRADADRLDVDQWLDGAAADDWMLTPFSGGHGACPGRELVLFVASTVLAALLEDHHAVLLPPESFDAARPLPRGLNPYALRFGLSRAAA</sequence>
<proteinExistence type="inferred from homology"/>
<dbReference type="GO" id="GO:0004497">
    <property type="term" value="F:monooxygenase activity"/>
    <property type="evidence" value="ECO:0007669"/>
    <property type="project" value="InterPro"/>
</dbReference>
<keyword evidence="4" id="KW-1185">Reference proteome</keyword>
<dbReference type="SUPFAM" id="SSF48264">
    <property type="entry name" value="Cytochrome P450"/>
    <property type="match status" value="1"/>
</dbReference>
<dbReference type="EMBL" id="FOUY01000016">
    <property type="protein sequence ID" value="SFN54731.1"/>
    <property type="molecule type" value="Genomic_DNA"/>
</dbReference>
<dbReference type="GO" id="GO:0005506">
    <property type="term" value="F:iron ion binding"/>
    <property type="evidence" value="ECO:0007669"/>
    <property type="project" value="InterPro"/>
</dbReference>